<keyword evidence="6 11" id="KW-0238">DNA-binding</keyword>
<protein>
    <submittedName>
        <fullName evidence="11">DNA-binding response regulator</fullName>
    </submittedName>
</protein>
<dbReference type="GO" id="GO:0005737">
    <property type="term" value="C:cytoplasm"/>
    <property type="evidence" value="ECO:0007669"/>
    <property type="project" value="UniProtKB-SubCell"/>
</dbReference>
<evidence type="ECO:0000256" key="8">
    <source>
        <dbReference type="PROSITE-ProRule" id="PRU00169"/>
    </source>
</evidence>
<dbReference type="Gene3D" id="1.10.10.60">
    <property type="entry name" value="Homeodomain-like"/>
    <property type="match status" value="2"/>
</dbReference>
<evidence type="ECO:0000256" key="1">
    <source>
        <dbReference type="ARBA" id="ARBA00004496"/>
    </source>
</evidence>
<feature type="modified residue" description="4-aspartylphosphate" evidence="8">
    <location>
        <position position="55"/>
    </location>
</feature>
<sequence length="522" mass="59562">MYKLLLVDDERLILEGISQVVDWGRAGTELVGTARNGIEALVKIEELNPEIVITDISMPGLDGLGLVQKCSERFPEVKFVMLTGYKDFDYACIAMQNGVKHYLLKPCNENQIHEALIELVAELDEQKSRGEFVNRMKQRLQKVLPHVKEQFLKEWISNKTYGSQDLEYYQELFGIELNDKTVRLLLFRLEGSYEYEQLFALQNIAQDVLQETLLSATIGGHLLILLEDEGNTVQNSPLLKRIAEVREVFCKFYKMDVTIAISDADLMIHSRRLYRQTLQCLNHRFYLEAGGLITGSDIPSDELSGRNDIELDEEHICLLIKAGDQNTVELELERLFNLLADERLDINVTRSYVLQLYSAMIRLAVPDERNSFTSGLAELAEIRTLGGLKAYVKEAAVRLTAMYDRHFSSRQSLIVDKMFKIIAEDYKNAELSLSSVAAEMLYMNPDYLGKIFKKITGEKFSNYVTNYRIAKASEHILRSGDVRVFELAEMFGFGGNAQYFSQVFKKVTGQTPTDFMKPPQAN</sequence>
<reference evidence="11 12" key="1">
    <citation type="submission" date="2016-10" db="EMBL/GenBank/DDBJ databases">
        <title>Paenibacillus species isolates.</title>
        <authorList>
            <person name="Beno S.M."/>
        </authorList>
    </citation>
    <scope>NUCLEOTIDE SEQUENCE [LARGE SCALE GENOMIC DNA]</scope>
    <source>
        <strain evidence="11 12">FSL H7-0604</strain>
    </source>
</reference>
<keyword evidence="7" id="KW-0804">Transcription</keyword>
<dbReference type="Pfam" id="PF00072">
    <property type="entry name" value="Response_reg"/>
    <property type="match status" value="1"/>
</dbReference>
<feature type="domain" description="HTH araC/xylS-type" evidence="9">
    <location>
        <begin position="416"/>
        <end position="518"/>
    </location>
</feature>
<dbReference type="InterPro" id="IPR011006">
    <property type="entry name" value="CheY-like_superfamily"/>
</dbReference>
<dbReference type="GO" id="GO:0000160">
    <property type="term" value="P:phosphorelay signal transduction system"/>
    <property type="evidence" value="ECO:0007669"/>
    <property type="project" value="UniProtKB-KW"/>
</dbReference>
<gene>
    <name evidence="11" type="ORF">BJP51_14125</name>
</gene>
<dbReference type="PROSITE" id="PS01124">
    <property type="entry name" value="HTH_ARAC_FAMILY_2"/>
    <property type="match status" value="1"/>
</dbReference>
<dbReference type="SMART" id="SM00342">
    <property type="entry name" value="HTH_ARAC"/>
    <property type="match status" value="1"/>
</dbReference>
<accession>A0A1R0XC74</accession>
<dbReference type="RefSeq" id="WP_076141506.1">
    <property type="nucleotide sequence ID" value="NZ_JARLKA010000019.1"/>
</dbReference>
<dbReference type="PANTHER" id="PTHR42713">
    <property type="entry name" value="HISTIDINE KINASE-RELATED"/>
    <property type="match status" value="1"/>
</dbReference>
<dbReference type="InterPro" id="IPR001789">
    <property type="entry name" value="Sig_transdc_resp-reg_receiver"/>
</dbReference>
<dbReference type="Proteomes" id="UP000187465">
    <property type="component" value="Unassembled WGS sequence"/>
</dbReference>
<dbReference type="InterPro" id="IPR051552">
    <property type="entry name" value="HptR"/>
</dbReference>
<evidence type="ECO:0000313" key="11">
    <source>
        <dbReference type="EMBL" id="OMD32670.1"/>
    </source>
</evidence>
<dbReference type="Gene3D" id="3.40.50.2300">
    <property type="match status" value="1"/>
</dbReference>
<keyword evidence="2" id="KW-0963">Cytoplasm</keyword>
<dbReference type="SUPFAM" id="SSF52172">
    <property type="entry name" value="CheY-like"/>
    <property type="match status" value="1"/>
</dbReference>
<dbReference type="Pfam" id="PF12833">
    <property type="entry name" value="HTH_18"/>
    <property type="match status" value="1"/>
</dbReference>
<dbReference type="PROSITE" id="PS50110">
    <property type="entry name" value="RESPONSE_REGULATORY"/>
    <property type="match status" value="1"/>
</dbReference>
<dbReference type="GO" id="GO:0043565">
    <property type="term" value="F:sequence-specific DNA binding"/>
    <property type="evidence" value="ECO:0007669"/>
    <property type="project" value="InterPro"/>
</dbReference>
<dbReference type="CDD" id="cd17536">
    <property type="entry name" value="REC_YesN-like"/>
    <property type="match status" value="1"/>
</dbReference>
<dbReference type="EMBL" id="MKQP01000016">
    <property type="protein sequence ID" value="OMD32670.1"/>
    <property type="molecule type" value="Genomic_DNA"/>
</dbReference>
<dbReference type="GO" id="GO:0003700">
    <property type="term" value="F:DNA-binding transcription factor activity"/>
    <property type="evidence" value="ECO:0007669"/>
    <property type="project" value="InterPro"/>
</dbReference>
<dbReference type="AlphaFoldDB" id="A0A1R0XC74"/>
<evidence type="ECO:0000259" key="10">
    <source>
        <dbReference type="PROSITE" id="PS50110"/>
    </source>
</evidence>
<evidence type="ECO:0000256" key="5">
    <source>
        <dbReference type="ARBA" id="ARBA00023015"/>
    </source>
</evidence>
<evidence type="ECO:0000256" key="3">
    <source>
        <dbReference type="ARBA" id="ARBA00022553"/>
    </source>
</evidence>
<evidence type="ECO:0000256" key="7">
    <source>
        <dbReference type="ARBA" id="ARBA00023163"/>
    </source>
</evidence>
<evidence type="ECO:0000313" key="12">
    <source>
        <dbReference type="Proteomes" id="UP000187465"/>
    </source>
</evidence>
<evidence type="ECO:0000256" key="2">
    <source>
        <dbReference type="ARBA" id="ARBA00022490"/>
    </source>
</evidence>
<name>A0A1R0XC74_9BACL</name>
<keyword evidence="5" id="KW-0805">Transcription regulation</keyword>
<organism evidence="11 12">
    <name type="scientific">Paenibacillus odorifer</name>
    <dbReference type="NCBI Taxonomy" id="189426"/>
    <lineage>
        <taxon>Bacteria</taxon>
        <taxon>Bacillati</taxon>
        <taxon>Bacillota</taxon>
        <taxon>Bacilli</taxon>
        <taxon>Bacillales</taxon>
        <taxon>Paenibacillaceae</taxon>
        <taxon>Paenibacillus</taxon>
    </lineage>
</organism>
<dbReference type="InterPro" id="IPR009057">
    <property type="entry name" value="Homeodomain-like_sf"/>
</dbReference>
<dbReference type="InterPro" id="IPR018060">
    <property type="entry name" value="HTH_AraC"/>
</dbReference>
<evidence type="ECO:0000256" key="4">
    <source>
        <dbReference type="ARBA" id="ARBA00023012"/>
    </source>
</evidence>
<comment type="caution">
    <text evidence="11">The sequence shown here is derived from an EMBL/GenBank/DDBJ whole genome shotgun (WGS) entry which is preliminary data.</text>
</comment>
<dbReference type="SMART" id="SM00448">
    <property type="entry name" value="REC"/>
    <property type="match status" value="1"/>
</dbReference>
<proteinExistence type="predicted"/>
<keyword evidence="4" id="KW-0902">Two-component regulatory system</keyword>
<dbReference type="SUPFAM" id="SSF46689">
    <property type="entry name" value="Homeodomain-like"/>
    <property type="match status" value="1"/>
</dbReference>
<comment type="subcellular location">
    <subcellularLocation>
        <location evidence="1">Cytoplasm</location>
    </subcellularLocation>
</comment>
<evidence type="ECO:0000256" key="6">
    <source>
        <dbReference type="ARBA" id="ARBA00023125"/>
    </source>
</evidence>
<feature type="domain" description="Response regulatory" evidence="10">
    <location>
        <begin position="3"/>
        <end position="120"/>
    </location>
</feature>
<evidence type="ECO:0000259" key="9">
    <source>
        <dbReference type="PROSITE" id="PS01124"/>
    </source>
</evidence>
<keyword evidence="3 8" id="KW-0597">Phosphoprotein</keyword>
<dbReference type="PANTHER" id="PTHR42713:SF3">
    <property type="entry name" value="TRANSCRIPTIONAL REGULATORY PROTEIN HPTR"/>
    <property type="match status" value="1"/>
</dbReference>